<dbReference type="InterPro" id="IPR036390">
    <property type="entry name" value="WH_DNA-bd_sf"/>
</dbReference>
<dbReference type="GeneID" id="117368916"/>
<sequence length="357" mass="41012">MDPSTFYYKEVALQEVPTMEQAGLGKPYFLLFIFFKLCSSCMLQSYMESLSLGDFDFEDGSFLMDKEITRNGPYLENLQRYGKETLAQHNTKGIQEFSGMGDFPISSYLESSYWTPYEIAASTGPAQGDSLGSTADYDTYNRSYQTLLAVNPGDEERLSFSEVYSYNWGQQEEQPECTDIFGPGDHSFSWASTDWEGWNNNPRKEPYSWTPCTDCNYQSYTRTMTNSSTDTRTSSPACKPRAVQTAGSGPIQLWQFLLELLQDKTCQTFISWTGNGWEFKLSDPNEVAQRWGKRKNKPRMNYEKLSRGLRYYYHKNIIHKTGGQRYVYRFVCDVQNLLGKTAEELLFEMGVQTSSKS</sequence>
<dbReference type="Pfam" id="PF00178">
    <property type="entry name" value="Ets"/>
    <property type="match status" value="1"/>
</dbReference>
<dbReference type="RefSeq" id="XP_033818578.1">
    <property type="nucleotide sequence ID" value="XM_033962687.1"/>
</dbReference>
<evidence type="ECO:0000313" key="5">
    <source>
        <dbReference type="Proteomes" id="UP000515159"/>
    </source>
</evidence>
<dbReference type="PANTHER" id="PTHR11849">
    <property type="entry name" value="ETS"/>
    <property type="match status" value="1"/>
</dbReference>
<accession>A0A6P8SQS2</accession>
<dbReference type="GO" id="GO:0043565">
    <property type="term" value="F:sequence-specific DNA binding"/>
    <property type="evidence" value="ECO:0007669"/>
    <property type="project" value="InterPro"/>
</dbReference>
<protein>
    <submittedName>
        <fullName evidence="6">ETS translocation variant 2 isoform X1</fullName>
    </submittedName>
</protein>
<feature type="domain" description="ETS" evidence="4">
    <location>
        <begin position="251"/>
        <end position="331"/>
    </location>
</feature>
<dbReference type="GO" id="GO:0000981">
    <property type="term" value="F:DNA-binding transcription factor activity, RNA polymerase II-specific"/>
    <property type="evidence" value="ECO:0007669"/>
    <property type="project" value="TreeGrafter"/>
</dbReference>
<dbReference type="InterPro" id="IPR036388">
    <property type="entry name" value="WH-like_DNA-bd_sf"/>
</dbReference>
<dbReference type="PROSITE" id="PS00346">
    <property type="entry name" value="ETS_DOMAIN_2"/>
    <property type="match status" value="1"/>
</dbReference>
<dbReference type="InterPro" id="IPR000418">
    <property type="entry name" value="Ets_dom"/>
</dbReference>
<dbReference type="KEGG" id="gsh:117368916"/>
<organism evidence="5 6">
    <name type="scientific">Geotrypetes seraphini</name>
    <name type="common">Gaboon caecilian</name>
    <name type="synonym">Caecilia seraphini</name>
    <dbReference type="NCBI Taxonomy" id="260995"/>
    <lineage>
        <taxon>Eukaryota</taxon>
        <taxon>Metazoa</taxon>
        <taxon>Chordata</taxon>
        <taxon>Craniata</taxon>
        <taxon>Vertebrata</taxon>
        <taxon>Euteleostomi</taxon>
        <taxon>Amphibia</taxon>
        <taxon>Gymnophiona</taxon>
        <taxon>Geotrypetes</taxon>
    </lineage>
</organism>
<dbReference type="GO" id="GO:0030154">
    <property type="term" value="P:cell differentiation"/>
    <property type="evidence" value="ECO:0007669"/>
    <property type="project" value="TreeGrafter"/>
</dbReference>
<dbReference type="CTD" id="2116"/>
<dbReference type="Proteomes" id="UP000515159">
    <property type="component" value="Chromosome 11"/>
</dbReference>
<comment type="similarity">
    <text evidence="1 3">Belongs to the ETS family.</text>
</comment>
<keyword evidence="3" id="KW-0539">Nucleus</keyword>
<evidence type="ECO:0000256" key="2">
    <source>
        <dbReference type="ARBA" id="ARBA00023125"/>
    </source>
</evidence>
<comment type="subcellular location">
    <subcellularLocation>
        <location evidence="3">Nucleus</location>
    </subcellularLocation>
</comment>
<keyword evidence="2 3" id="KW-0238">DNA-binding</keyword>
<dbReference type="PANTHER" id="PTHR11849:SF209">
    <property type="entry name" value="ETS TRANSLOCATION VARIANT 2"/>
    <property type="match status" value="1"/>
</dbReference>
<dbReference type="InterPro" id="IPR046328">
    <property type="entry name" value="ETS_fam"/>
</dbReference>
<evidence type="ECO:0000256" key="3">
    <source>
        <dbReference type="RuleBase" id="RU004019"/>
    </source>
</evidence>
<dbReference type="PROSITE" id="PS00345">
    <property type="entry name" value="ETS_DOMAIN_1"/>
    <property type="match status" value="1"/>
</dbReference>
<evidence type="ECO:0000256" key="1">
    <source>
        <dbReference type="ARBA" id="ARBA00005562"/>
    </source>
</evidence>
<dbReference type="SMART" id="SM00413">
    <property type="entry name" value="ETS"/>
    <property type="match status" value="1"/>
</dbReference>
<keyword evidence="5" id="KW-1185">Reference proteome</keyword>
<name>A0A6P8SQS2_GEOSA</name>
<dbReference type="PROSITE" id="PS50061">
    <property type="entry name" value="ETS_DOMAIN_3"/>
    <property type="match status" value="1"/>
</dbReference>
<dbReference type="Gene3D" id="1.10.10.10">
    <property type="entry name" value="Winged helix-like DNA-binding domain superfamily/Winged helix DNA-binding domain"/>
    <property type="match status" value="1"/>
</dbReference>
<gene>
    <name evidence="6" type="primary">ETV2</name>
</gene>
<dbReference type="OrthoDB" id="10067219at2759"/>
<dbReference type="GO" id="GO:0005634">
    <property type="term" value="C:nucleus"/>
    <property type="evidence" value="ECO:0007669"/>
    <property type="project" value="UniProtKB-SubCell"/>
</dbReference>
<evidence type="ECO:0000313" key="6">
    <source>
        <dbReference type="RefSeq" id="XP_033818578.1"/>
    </source>
</evidence>
<dbReference type="InParanoid" id="A0A6P8SQS2"/>
<dbReference type="SUPFAM" id="SSF46785">
    <property type="entry name" value="Winged helix' DNA-binding domain"/>
    <property type="match status" value="1"/>
</dbReference>
<dbReference type="FunFam" id="1.10.10.10:FF:001050">
    <property type="entry name" value="Predicted protein"/>
    <property type="match status" value="1"/>
</dbReference>
<dbReference type="AlphaFoldDB" id="A0A6P8SQS2"/>
<reference evidence="6" key="1">
    <citation type="submission" date="2025-08" db="UniProtKB">
        <authorList>
            <consortium name="RefSeq"/>
        </authorList>
    </citation>
    <scope>IDENTIFICATION</scope>
</reference>
<dbReference type="PRINTS" id="PR00454">
    <property type="entry name" value="ETSDOMAIN"/>
</dbReference>
<evidence type="ECO:0000259" key="4">
    <source>
        <dbReference type="PROSITE" id="PS50061"/>
    </source>
</evidence>
<proteinExistence type="inferred from homology"/>